<evidence type="ECO:0000256" key="1">
    <source>
        <dbReference type="ARBA" id="ARBA00008791"/>
    </source>
</evidence>
<dbReference type="Pfam" id="PF00582">
    <property type="entry name" value="Usp"/>
    <property type="match status" value="1"/>
</dbReference>
<dbReference type="Proteomes" id="UP001589798">
    <property type="component" value="Unassembled WGS sequence"/>
</dbReference>
<name>A0ABV6CW90_9SPHN</name>
<dbReference type="InterPro" id="IPR006015">
    <property type="entry name" value="Universal_stress_UspA"/>
</dbReference>
<dbReference type="PRINTS" id="PR01438">
    <property type="entry name" value="UNVRSLSTRESS"/>
</dbReference>
<feature type="domain" description="UspA" evidence="2">
    <location>
        <begin position="8"/>
        <end position="96"/>
    </location>
</feature>
<reference evidence="3 4" key="1">
    <citation type="submission" date="2024-09" db="EMBL/GenBank/DDBJ databases">
        <authorList>
            <person name="Sun Q."/>
            <person name="Mori K."/>
        </authorList>
    </citation>
    <scope>NUCLEOTIDE SEQUENCE [LARGE SCALE GENOMIC DNA]</scope>
    <source>
        <strain evidence="3 4">CCM 7706</strain>
    </source>
</reference>
<gene>
    <name evidence="3" type="ORF">ACFFJC_02980</name>
</gene>
<proteinExistence type="inferred from homology"/>
<comment type="similarity">
    <text evidence="1">Belongs to the universal stress protein A family.</text>
</comment>
<sequence>MNKNTSIKDVLAVVDGTPSSLAAVDQALAYADIHEATLTIVVVTENLALAAAIDPMAYAEAIAASDTLRKEHVAAVRERARGASVQVEVHALFEAPGLLPGLAKAEGQYADIALIPGAGSWQSDGLRRHVIEVLMFAGVPTMVVPATWRPARITHAALGWNASLEAFRAARTVLDLVESGAAIDVIVVDSLDGHRSDRPVPGAQVARHLARHGHNAVVHAIGSAEHGTSGALQIFASEQHADVLVIGGYGRSRALEFVLGGVTRELIAHQRLPIVFVH</sequence>
<protein>
    <submittedName>
        <fullName evidence="3">Universal stress protein</fullName>
    </submittedName>
</protein>
<evidence type="ECO:0000313" key="3">
    <source>
        <dbReference type="EMBL" id="MFC0203228.1"/>
    </source>
</evidence>
<evidence type="ECO:0000313" key="4">
    <source>
        <dbReference type="Proteomes" id="UP001589798"/>
    </source>
</evidence>
<dbReference type="InterPro" id="IPR006016">
    <property type="entry name" value="UspA"/>
</dbReference>
<accession>A0ABV6CW90</accession>
<keyword evidence="4" id="KW-1185">Reference proteome</keyword>
<dbReference type="RefSeq" id="WP_086485592.1">
    <property type="nucleotide sequence ID" value="NZ_JBHLWK010000006.1"/>
</dbReference>
<dbReference type="SUPFAM" id="SSF52402">
    <property type="entry name" value="Adenine nucleotide alpha hydrolases-like"/>
    <property type="match status" value="2"/>
</dbReference>
<organism evidence="3 4">
    <name type="scientific">Novosphingobium soli</name>
    <dbReference type="NCBI Taxonomy" id="574956"/>
    <lineage>
        <taxon>Bacteria</taxon>
        <taxon>Pseudomonadati</taxon>
        <taxon>Pseudomonadota</taxon>
        <taxon>Alphaproteobacteria</taxon>
        <taxon>Sphingomonadales</taxon>
        <taxon>Sphingomonadaceae</taxon>
        <taxon>Novosphingobium</taxon>
    </lineage>
</organism>
<evidence type="ECO:0000259" key="2">
    <source>
        <dbReference type="Pfam" id="PF00582"/>
    </source>
</evidence>
<comment type="caution">
    <text evidence="3">The sequence shown here is derived from an EMBL/GenBank/DDBJ whole genome shotgun (WGS) entry which is preliminary data.</text>
</comment>
<dbReference type="EMBL" id="JBHLWK010000006">
    <property type="protein sequence ID" value="MFC0203228.1"/>
    <property type="molecule type" value="Genomic_DNA"/>
</dbReference>
<dbReference type="Gene3D" id="3.40.50.12370">
    <property type="match status" value="1"/>
</dbReference>